<feature type="compositionally biased region" description="Pro residues" evidence="1">
    <location>
        <begin position="1"/>
        <end position="10"/>
    </location>
</feature>
<evidence type="ECO:0000256" key="1">
    <source>
        <dbReference type="SAM" id="MobiDB-lite"/>
    </source>
</evidence>
<name>A0A3N4LPM3_9PEZI</name>
<dbReference type="Proteomes" id="UP000267821">
    <property type="component" value="Unassembled WGS sequence"/>
</dbReference>
<protein>
    <submittedName>
        <fullName evidence="2">Uncharacterized protein</fullName>
    </submittedName>
</protein>
<feature type="compositionally biased region" description="Pro residues" evidence="1">
    <location>
        <begin position="27"/>
        <end position="57"/>
    </location>
</feature>
<feature type="region of interest" description="Disordered" evidence="1">
    <location>
        <begin position="1"/>
        <end position="57"/>
    </location>
</feature>
<dbReference type="EMBL" id="ML121540">
    <property type="protein sequence ID" value="RPB24844.1"/>
    <property type="molecule type" value="Genomic_DNA"/>
</dbReference>
<sequence>MGGIPPPGAPPMAGLAGPMRGMGGLPGGPPPPGGMIPGMGPPPGMMGGPPPPGFPAPPGVFFPFPSCSYMGIVL</sequence>
<feature type="non-terminal residue" evidence="2">
    <location>
        <position position="74"/>
    </location>
</feature>
<evidence type="ECO:0000313" key="2">
    <source>
        <dbReference type="EMBL" id="RPB24844.1"/>
    </source>
</evidence>
<dbReference type="AlphaFoldDB" id="A0A3N4LPM3"/>
<organism evidence="2 3">
    <name type="scientific">Terfezia boudieri ATCC MYA-4762</name>
    <dbReference type="NCBI Taxonomy" id="1051890"/>
    <lineage>
        <taxon>Eukaryota</taxon>
        <taxon>Fungi</taxon>
        <taxon>Dikarya</taxon>
        <taxon>Ascomycota</taxon>
        <taxon>Pezizomycotina</taxon>
        <taxon>Pezizomycetes</taxon>
        <taxon>Pezizales</taxon>
        <taxon>Pezizaceae</taxon>
        <taxon>Terfezia</taxon>
    </lineage>
</organism>
<proteinExistence type="predicted"/>
<gene>
    <name evidence="2" type="ORF">L211DRAFT_837232</name>
</gene>
<reference evidence="2 3" key="1">
    <citation type="journal article" date="2018" name="Nat. Ecol. Evol.">
        <title>Pezizomycetes genomes reveal the molecular basis of ectomycorrhizal truffle lifestyle.</title>
        <authorList>
            <person name="Murat C."/>
            <person name="Payen T."/>
            <person name="Noel B."/>
            <person name="Kuo A."/>
            <person name="Morin E."/>
            <person name="Chen J."/>
            <person name="Kohler A."/>
            <person name="Krizsan K."/>
            <person name="Balestrini R."/>
            <person name="Da Silva C."/>
            <person name="Montanini B."/>
            <person name="Hainaut M."/>
            <person name="Levati E."/>
            <person name="Barry K.W."/>
            <person name="Belfiori B."/>
            <person name="Cichocki N."/>
            <person name="Clum A."/>
            <person name="Dockter R.B."/>
            <person name="Fauchery L."/>
            <person name="Guy J."/>
            <person name="Iotti M."/>
            <person name="Le Tacon F."/>
            <person name="Lindquist E.A."/>
            <person name="Lipzen A."/>
            <person name="Malagnac F."/>
            <person name="Mello A."/>
            <person name="Molinier V."/>
            <person name="Miyauchi S."/>
            <person name="Poulain J."/>
            <person name="Riccioni C."/>
            <person name="Rubini A."/>
            <person name="Sitrit Y."/>
            <person name="Splivallo R."/>
            <person name="Traeger S."/>
            <person name="Wang M."/>
            <person name="Zifcakova L."/>
            <person name="Wipf D."/>
            <person name="Zambonelli A."/>
            <person name="Paolocci F."/>
            <person name="Nowrousian M."/>
            <person name="Ottonello S."/>
            <person name="Baldrian P."/>
            <person name="Spatafora J.W."/>
            <person name="Henrissat B."/>
            <person name="Nagy L.G."/>
            <person name="Aury J.M."/>
            <person name="Wincker P."/>
            <person name="Grigoriev I.V."/>
            <person name="Bonfante P."/>
            <person name="Martin F.M."/>
        </authorList>
    </citation>
    <scope>NUCLEOTIDE SEQUENCE [LARGE SCALE GENOMIC DNA]</scope>
    <source>
        <strain evidence="2 3">ATCC MYA-4762</strain>
    </source>
</reference>
<evidence type="ECO:0000313" key="3">
    <source>
        <dbReference type="Proteomes" id="UP000267821"/>
    </source>
</evidence>
<accession>A0A3N4LPM3</accession>
<keyword evidence="3" id="KW-1185">Reference proteome</keyword>
<dbReference type="InParanoid" id="A0A3N4LPM3"/>